<dbReference type="Pfam" id="PF01546">
    <property type="entry name" value="Peptidase_M20"/>
    <property type="match status" value="1"/>
</dbReference>
<dbReference type="OrthoDB" id="9808195at2"/>
<evidence type="ECO:0000259" key="8">
    <source>
        <dbReference type="Pfam" id="PF07687"/>
    </source>
</evidence>
<dbReference type="InterPro" id="IPR002933">
    <property type="entry name" value="Peptidase_M20"/>
</dbReference>
<keyword evidence="4 7" id="KW-0479">Metal-binding</keyword>
<accession>A0A161Q1Z0</accession>
<comment type="similarity">
    <text evidence="2">Belongs to the peptidase M20 family.</text>
</comment>
<feature type="binding site" evidence="7">
    <location>
        <position position="99"/>
    </location>
    <ligand>
        <name>Zn(2+)</name>
        <dbReference type="ChEBI" id="CHEBI:29105"/>
        <label>1</label>
    </ligand>
</feature>
<evidence type="ECO:0000256" key="6">
    <source>
        <dbReference type="ARBA" id="ARBA00023211"/>
    </source>
</evidence>
<dbReference type="PIRSF" id="PIRSF001235">
    <property type="entry name" value="Amidase_carbamoylase"/>
    <property type="match status" value="1"/>
</dbReference>
<dbReference type="InterPro" id="IPR001261">
    <property type="entry name" value="ArgE/DapE_CS"/>
</dbReference>
<evidence type="ECO:0000256" key="5">
    <source>
        <dbReference type="ARBA" id="ARBA00022801"/>
    </source>
</evidence>
<evidence type="ECO:0000256" key="4">
    <source>
        <dbReference type="ARBA" id="ARBA00022723"/>
    </source>
</evidence>
<dbReference type="InterPro" id="IPR011650">
    <property type="entry name" value="Peptidase_M20_dimer"/>
</dbReference>
<dbReference type="CDD" id="cd03884">
    <property type="entry name" value="M20_bAS"/>
    <property type="match status" value="1"/>
</dbReference>
<feature type="binding site" evidence="7">
    <location>
        <position position="134"/>
    </location>
    <ligand>
        <name>Zn(2+)</name>
        <dbReference type="ChEBI" id="CHEBI:29105"/>
        <label>2</label>
    </ligand>
</feature>
<keyword evidence="7" id="KW-0862">Zinc</keyword>
<dbReference type="Pfam" id="PF07687">
    <property type="entry name" value="M20_dimer"/>
    <property type="match status" value="1"/>
</dbReference>
<dbReference type="EMBL" id="LTAO01000023">
    <property type="protein sequence ID" value="KYG29533.1"/>
    <property type="molecule type" value="Genomic_DNA"/>
</dbReference>
<comment type="subunit">
    <text evidence="3">Homodimer.</text>
</comment>
<evidence type="ECO:0000256" key="2">
    <source>
        <dbReference type="ARBA" id="ARBA00006153"/>
    </source>
</evidence>
<keyword evidence="5 9" id="KW-0378">Hydrolase</keyword>
<evidence type="ECO:0000313" key="10">
    <source>
        <dbReference type="Proteomes" id="UP000075806"/>
    </source>
</evidence>
<evidence type="ECO:0000256" key="1">
    <source>
        <dbReference type="ARBA" id="ARBA00001936"/>
    </source>
</evidence>
<evidence type="ECO:0000256" key="7">
    <source>
        <dbReference type="PIRSR" id="PIRSR001235-1"/>
    </source>
</evidence>
<evidence type="ECO:0000256" key="3">
    <source>
        <dbReference type="ARBA" id="ARBA00011738"/>
    </source>
</evidence>
<protein>
    <submittedName>
        <fullName evidence="9">Zn-dependent hydrolase</fullName>
    </submittedName>
</protein>
<dbReference type="RefSeq" id="WP_061949329.1">
    <property type="nucleotide sequence ID" value="NZ_LTAO01000023.1"/>
</dbReference>
<reference evidence="9" key="1">
    <citation type="submission" date="2016-02" db="EMBL/GenBank/DDBJ databases">
        <title>Genome sequence of Bacillus trypoxylicola KCTC 13244(T).</title>
        <authorList>
            <person name="Jeong H."/>
            <person name="Park S.-H."/>
            <person name="Choi S.-K."/>
        </authorList>
    </citation>
    <scope>NUCLEOTIDE SEQUENCE [LARGE SCALE GENOMIC DNA]</scope>
    <source>
        <strain evidence="9">KCTC 13244</strain>
    </source>
</reference>
<keyword evidence="10" id="KW-1185">Reference proteome</keyword>
<feature type="binding site" evidence="7">
    <location>
        <position position="193"/>
    </location>
    <ligand>
        <name>Zn(2+)</name>
        <dbReference type="ChEBI" id="CHEBI:29105"/>
        <label>1</label>
    </ligand>
</feature>
<dbReference type="PROSITE" id="PS00758">
    <property type="entry name" value="ARGE_DAPE_CPG2_1"/>
    <property type="match status" value="1"/>
</dbReference>
<keyword evidence="6" id="KW-0464">Manganese</keyword>
<dbReference type="AlphaFoldDB" id="A0A161Q1Z0"/>
<feature type="binding site" evidence="7">
    <location>
        <position position="385"/>
    </location>
    <ligand>
        <name>Zn(2+)</name>
        <dbReference type="ChEBI" id="CHEBI:29105"/>
        <label>2</label>
    </ligand>
</feature>
<dbReference type="GO" id="GO:0046872">
    <property type="term" value="F:metal ion binding"/>
    <property type="evidence" value="ECO:0007669"/>
    <property type="project" value="UniProtKB-KW"/>
</dbReference>
<dbReference type="InterPro" id="IPR036264">
    <property type="entry name" value="Bact_exopeptidase_dim_dom"/>
</dbReference>
<dbReference type="PANTHER" id="PTHR32494">
    <property type="entry name" value="ALLANTOATE DEIMINASE-RELATED"/>
    <property type="match status" value="1"/>
</dbReference>
<feature type="domain" description="Peptidase M20 dimerisation" evidence="8">
    <location>
        <begin position="218"/>
        <end position="313"/>
    </location>
</feature>
<dbReference type="Proteomes" id="UP000075806">
    <property type="component" value="Unassembled WGS sequence"/>
</dbReference>
<feature type="binding site" evidence="7">
    <location>
        <position position="99"/>
    </location>
    <ligand>
        <name>Zn(2+)</name>
        <dbReference type="ChEBI" id="CHEBI:29105"/>
        <label>2</label>
    </ligand>
</feature>
<dbReference type="Gene3D" id="3.40.630.10">
    <property type="entry name" value="Zn peptidases"/>
    <property type="match status" value="1"/>
</dbReference>
<gene>
    <name evidence="9" type="ORF">AZF04_08410</name>
</gene>
<organism evidence="9 10">
    <name type="scientific">Alkalihalobacillus trypoxylicola</name>
    <dbReference type="NCBI Taxonomy" id="519424"/>
    <lineage>
        <taxon>Bacteria</taxon>
        <taxon>Bacillati</taxon>
        <taxon>Bacillota</taxon>
        <taxon>Bacilli</taxon>
        <taxon>Bacillales</taxon>
        <taxon>Bacillaceae</taxon>
        <taxon>Alkalihalobacillus</taxon>
    </lineage>
</organism>
<dbReference type="STRING" id="519424.AZF04_08410"/>
<feature type="binding site" evidence="7">
    <location>
        <position position="88"/>
    </location>
    <ligand>
        <name>Zn(2+)</name>
        <dbReference type="ChEBI" id="CHEBI:29105"/>
        <label>1</label>
    </ligand>
</feature>
<dbReference type="SUPFAM" id="SSF53187">
    <property type="entry name" value="Zn-dependent exopeptidases"/>
    <property type="match status" value="1"/>
</dbReference>
<proteinExistence type="inferred from homology"/>
<comment type="caution">
    <text evidence="9">The sequence shown here is derived from an EMBL/GenBank/DDBJ whole genome shotgun (WGS) entry which is preliminary data.</text>
</comment>
<name>A0A161Q1Z0_9BACI</name>
<dbReference type="Gene3D" id="3.30.70.360">
    <property type="match status" value="1"/>
</dbReference>
<dbReference type="GO" id="GO:0016813">
    <property type="term" value="F:hydrolase activity, acting on carbon-nitrogen (but not peptide) bonds, in linear amidines"/>
    <property type="evidence" value="ECO:0007669"/>
    <property type="project" value="InterPro"/>
</dbReference>
<dbReference type="InterPro" id="IPR010158">
    <property type="entry name" value="Amidase_Cbmase"/>
</dbReference>
<dbReference type="NCBIfam" id="NF006771">
    <property type="entry name" value="PRK09290.1-5"/>
    <property type="match status" value="1"/>
</dbReference>
<dbReference type="NCBIfam" id="TIGR01879">
    <property type="entry name" value="hydantase"/>
    <property type="match status" value="1"/>
</dbReference>
<comment type="cofactor">
    <cofactor evidence="7">
        <name>Zn(2+)</name>
        <dbReference type="ChEBI" id="CHEBI:29105"/>
    </cofactor>
    <text evidence="7">Binds 2 Zn(2+) ions per subunit.</text>
</comment>
<sequence length="412" mass="45321">MNDNHSSFAKSLINEGRLMNHLDELSRIGLNPKTGGINRFSFTKEEEEANSLIKKYMEEAGMTVSIDGIGNVIGSYGQGDEVIMLGSHIDTVPEGGKYDGALGVITAIEIVHSLHEQQITPSVRIEVVSFKDEEGTRFGFGLIGSKAMAGLLTDEQLNNFDEKGNSIKSMLPNHAFPLNKWKRTNIKAYLEMHIEQGRVLENQHLPVGVVTGIAAPIWQEITLNGRSEHAGATPMNVRSDALTAAAEMILKVEELLNKSDSAAVGTVGKLHVTPNGVNVIPGQVTFSIDLRDIDEEQLELLNGHILEELNKIATKREISFSSKLLQRVTPVKTDYYLQKLLESSIKKHHIEPFSLISGAGHDAMNIAQIAPVVMLFVRSKDGISHNPLEYSSREDILTATHVLYDTVLELIN</sequence>
<evidence type="ECO:0000313" key="9">
    <source>
        <dbReference type="EMBL" id="KYG29533.1"/>
    </source>
</evidence>
<dbReference type="SUPFAM" id="SSF55031">
    <property type="entry name" value="Bacterial exopeptidase dimerisation domain"/>
    <property type="match status" value="1"/>
</dbReference>
<comment type="cofactor">
    <cofactor evidence="1">
        <name>Mn(2+)</name>
        <dbReference type="ChEBI" id="CHEBI:29035"/>
    </cofactor>
</comment>
<dbReference type="PANTHER" id="PTHR32494:SF19">
    <property type="entry name" value="ALLANTOATE DEIMINASE-RELATED"/>
    <property type="match status" value="1"/>
</dbReference>